<dbReference type="Proteomes" id="UP000278807">
    <property type="component" value="Unassembled WGS sequence"/>
</dbReference>
<dbReference type="EMBL" id="UZAE01015881">
    <property type="protein sequence ID" value="VDO16737.1"/>
    <property type="molecule type" value="Genomic_DNA"/>
</dbReference>
<proteinExistence type="predicted"/>
<dbReference type="WBParaSite" id="HNAJ_0001371401-mRNA-1">
    <property type="protein sequence ID" value="HNAJ_0001371401-mRNA-1"/>
    <property type="gene ID" value="HNAJ_0001371401"/>
</dbReference>
<evidence type="ECO:0000313" key="3">
    <source>
        <dbReference type="WBParaSite" id="HNAJ_0001371401-mRNA-1"/>
    </source>
</evidence>
<accession>A0A0R3U0R5</accession>
<keyword evidence="2" id="KW-1185">Reference proteome</keyword>
<evidence type="ECO:0000313" key="2">
    <source>
        <dbReference type="Proteomes" id="UP000278807"/>
    </source>
</evidence>
<evidence type="ECO:0000313" key="1">
    <source>
        <dbReference type="EMBL" id="VDO16737.1"/>
    </source>
</evidence>
<dbReference type="AlphaFoldDB" id="A0A0R3U0R5"/>
<reference evidence="3" key="1">
    <citation type="submission" date="2017-02" db="UniProtKB">
        <authorList>
            <consortium name="WormBaseParasite"/>
        </authorList>
    </citation>
    <scope>IDENTIFICATION</scope>
</reference>
<protein>
    <submittedName>
        <fullName evidence="3">DUF4268 domain-containing protein</fullName>
    </submittedName>
</protein>
<organism evidence="3">
    <name type="scientific">Rodentolepis nana</name>
    <name type="common">Dwarf tapeworm</name>
    <name type="synonym">Hymenolepis nana</name>
    <dbReference type="NCBI Taxonomy" id="102285"/>
    <lineage>
        <taxon>Eukaryota</taxon>
        <taxon>Metazoa</taxon>
        <taxon>Spiralia</taxon>
        <taxon>Lophotrochozoa</taxon>
        <taxon>Platyhelminthes</taxon>
        <taxon>Cestoda</taxon>
        <taxon>Eucestoda</taxon>
        <taxon>Cyclophyllidea</taxon>
        <taxon>Hymenolepididae</taxon>
        <taxon>Rodentolepis</taxon>
    </lineage>
</organism>
<name>A0A0R3U0R5_RODNA</name>
<reference evidence="1 2" key="2">
    <citation type="submission" date="2018-11" db="EMBL/GenBank/DDBJ databases">
        <authorList>
            <consortium name="Pathogen Informatics"/>
        </authorList>
    </citation>
    <scope>NUCLEOTIDE SEQUENCE [LARGE SCALE GENOMIC DNA]</scope>
</reference>
<dbReference type="OrthoDB" id="6305880at2759"/>
<sequence>MYEIESIKNEVADSNYVEIEPSQSDTTERERRSLVISRWIRRRLATYARKFVSSLSVDDPESWTRIHEELEEEIQTSF</sequence>
<gene>
    <name evidence="1" type="ORF">HNAJ_LOCUS13688</name>
</gene>